<dbReference type="RefSeq" id="WP_251806766.1">
    <property type="nucleotide sequence ID" value="NZ_CP166679.1"/>
</dbReference>
<evidence type="ECO:0000256" key="1">
    <source>
        <dbReference type="ARBA" id="ARBA00004141"/>
    </source>
</evidence>
<name>A0ABW5VFQ2_9FLAO</name>
<sequence length="153" mass="17510">MKWQQKHTWILLEIISLVFILLFAYAGLTKLLEGHLFYDNIRNSPVFGGEKIAYISSWFVPIAEIMTALLIVWRKTRLIGLYGALSLMILFTIYTVAIVFFSPYTPCSCGGVISLLSWEQHLVFNVVFLGLALLGSILSHKERKKWPHPESYS</sequence>
<evidence type="ECO:0000256" key="2">
    <source>
        <dbReference type="ARBA" id="ARBA00022692"/>
    </source>
</evidence>
<evidence type="ECO:0000256" key="4">
    <source>
        <dbReference type="ARBA" id="ARBA00023136"/>
    </source>
</evidence>
<comment type="caution">
    <text evidence="7">The sequence shown here is derived from an EMBL/GenBank/DDBJ whole genome shotgun (WGS) entry which is preliminary data.</text>
</comment>
<evidence type="ECO:0000313" key="8">
    <source>
        <dbReference type="Proteomes" id="UP001597532"/>
    </source>
</evidence>
<feature type="transmembrane region" description="Helical" evidence="5">
    <location>
        <begin position="79"/>
        <end position="102"/>
    </location>
</feature>
<keyword evidence="8" id="KW-1185">Reference proteome</keyword>
<feature type="transmembrane region" description="Helical" evidence="5">
    <location>
        <begin position="122"/>
        <end position="139"/>
    </location>
</feature>
<protein>
    <submittedName>
        <fullName evidence="7">MauE/DoxX family redox-associated membrane protein</fullName>
    </submittedName>
</protein>
<evidence type="ECO:0000259" key="6">
    <source>
        <dbReference type="Pfam" id="PF07291"/>
    </source>
</evidence>
<feature type="transmembrane region" description="Helical" evidence="5">
    <location>
        <begin position="9"/>
        <end position="32"/>
    </location>
</feature>
<evidence type="ECO:0000256" key="5">
    <source>
        <dbReference type="SAM" id="Phobius"/>
    </source>
</evidence>
<evidence type="ECO:0000256" key="3">
    <source>
        <dbReference type="ARBA" id="ARBA00022989"/>
    </source>
</evidence>
<dbReference type="InterPro" id="IPR009908">
    <property type="entry name" value="Methylamine_util_MauE"/>
</dbReference>
<feature type="transmembrane region" description="Helical" evidence="5">
    <location>
        <begin position="52"/>
        <end position="72"/>
    </location>
</feature>
<gene>
    <name evidence="7" type="ORF">ACFS1K_12210</name>
</gene>
<dbReference type="EMBL" id="JBHUOK010000030">
    <property type="protein sequence ID" value="MFD2790528.1"/>
    <property type="molecule type" value="Genomic_DNA"/>
</dbReference>
<comment type="subcellular location">
    <subcellularLocation>
        <location evidence="1">Membrane</location>
        <topology evidence="1">Multi-pass membrane protein</topology>
    </subcellularLocation>
</comment>
<accession>A0ABW5VFQ2</accession>
<keyword evidence="2 5" id="KW-0812">Transmembrane</keyword>
<evidence type="ECO:0000313" key="7">
    <source>
        <dbReference type="EMBL" id="MFD2790528.1"/>
    </source>
</evidence>
<organism evidence="7 8">
    <name type="scientific">Arenibacter antarcticus</name>
    <dbReference type="NCBI Taxonomy" id="2040469"/>
    <lineage>
        <taxon>Bacteria</taxon>
        <taxon>Pseudomonadati</taxon>
        <taxon>Bacteroidota</taxon>
        <taxon>Flavobacteriia</taxon>
        <taxon>Flavobacteriales</taxon>
        <taxon>Flavobacteriaceae</taxon>
        <taxon>Arenibacter</taxon>
    </lineage>
</organism>
<reference evidence="8" key="1">
    <citation type="journal article" date="2019" name="Int. J. Syst. Evol. Microbiol.">
        <title>The Global Catalogue of Microorganisms (GCM) 10K type strain sequencing project: providing services to taxonomists for standard genome sequencing and annotation.</title>
        <authorList>
            <consortium name="The Broad Institute Genomics Platform"/>
            <consortium name="The Broad Institute Genome Sequencing Center for Infectious Disease"/>
            <person name="Wu L."/>
            <person name="Ma J."/>
        </authorList>
    </citation>
    <scope>NUCLEOTIDE SEQUENCE [LARGE SCALE GENOMIC DNA]</scope>
    <source>
        <strain evidence="8">KCTC 52924</strain>
    </source>
</reference>
<feature type="domain" description="Methylamine utilisation protein MauE" evidence="6">
    <location>
        <begin position="10"/>
        <end position="136"/>
    </location>
</feature>
<dbReference type="Pfam" id="PF07291">
    <property type="entry name" value="MauE"/>
    <property type="match status" value="1"/>
</dbReference>
<keyword evidence="3 5" id="KW-1133">Transmembrane helix</keyword>
<keyword evidence="4 5" id="KW-0472">Membrane</keyword>
<dbReference type="Proteomes" id="UP001597532">
    <property type="component" value="Unassembled WGS sequence"/>
</dbReference>
<proteinExistence type="predicted"/>